<name>A0A0U4IRM5_9PAPI</name>
<comment type="subcellular location">
    <subcellularLocation>
        <location evidence="15">Virion</location>
    </subcellularLocation>
    <subcellularLocation>
        <location evidence="15">Host nucleus</location>
    </subcellularLocation>
</comment>
<organism evidence="17 18">
    <name type="scientific">Canis familiaris papillomavirus 17</name>
    <dbReference type="NCBI Taxonomy" id="1778550"/>
    <lineage>
        <taxon>Viruses</taxon>
        <taxon>Monodnaviria</taxon>
        <taxon>Shotokuvirae</taxon>
        <taxon>Cossaviricota</taxon>
        <taxon>Papovaviricetes</taxon>
        <taxon>Zurhausenvirales</taxon>
        <taxon>Papillomaviridae</taxon>
        <taxon>Firstpapillomavirinae</taxon>
        <taxon>Taupapillomavirus</taxon>
        <taxon>Taupapillomavirus 1</taxon>
    </lineage>
</organism>
<evidence type="ECO:0000256" key="2">
    <source>
        <dbReference type="ARBA" id="ARBA00022553"/>
    </source>
</evidence>
<evidence type="ECO:0000256" key="12">
    <source>
        <dbReference type="ARBA" id="ARBA00023125"/>
    </source>
</evidence>
<keyword evidence="3 15" id="KW-0167">Capsid protein</keyword>
<dbReference type="HAMAP" id="MF_04003">
    <property type="entry name" value="PPV_L2"/>
    <property type="match status" value="1"/>
</dbReference>
<evidence type="ECO:0000256" key="3">
    <source>
        <dbReference type="ARBA" id="ARBA00022561"/>
    </source>
</evidence>
<accession>A0A0U4IRM5</accession>
<feature type="compositionally biased region" description="Basic residues" evidence="16">
    <location>
        <begin position="500"/>
        <end position="511"/>
    </location>
</feature>
<keyword evidence="7 15" id="KW-0946">Virion</keyword>
<evidence type="ECO:0000256" key="4">
    <source>
        <dbReference type="ARBA" id="ARBA00022562"/>
    </source>
</evidence>
<sequence length="511" mass="54104">MQPTMRAKRVKRASAEQLYKTCQQGGDCIPDVVAKYEHKTPADKILQIGGSVIYLGGLSIGTGKGTGGSTGYRPLGVDVNASTTRPVLPRPAIPTETIGVDVGSGTVSAGESSIIPLLEAGAGGDAVTISPEVPTITEDLVINPSSGAPTVTTAAGEGESVAVLEVGTTPSTNSRVTSTSQHTNPSFTPVFHSTPQPGEASTLESIVVGHSTGGRVVDVYEEIPLDDFGPSEFEIEDPTPRTSTPRSAVTNLVQRARQFYNRRFAQVQVTNEAFLSRPASLVEFENPAYQPEETVVFPAGSGEPLAAPDPDFADVRVLNRAVFQANPRGGVRVSRLGTKNTIRLRSGTHIGGSTHYFYDLSSISLQPEIELSVLGEHSGESEIVLGSTTSTVIDAVNVEGTISVPEEDVLLDEYVEDFSHSQLALSGGSRSQSRVVDIPEFQREVPKGSVIIDDLSDSIHVAHPGGRDTTAEPFSPPHSSDVPSSSSDSVSSTFDLHPSLLKRRKRKRGDI</sequence>
<dbReference type="GO" id="GO:0046718">
    <property type="term" value="P:symbiont entry into host cell"/>
    <property type="evidence" value="ECO:0007669"/>
    <property type="project" value="UniProtKB-KW"/>
</dbReference>
<comment type="PTM">
    <text evidence="15">Highly phosphorylated.</text>
</comment>
<keyword evidence="9 15" id="KW-1177">Microtubular inwards viral transport</keyword>
<dbReference type="GO" id="GO:0042025">
    <property type="term" value="C:host cell nucleus"/>
    <property type="evidence" value="ECO:0007669"/>
    <property type="project" value="UniProtKB-SubCell"/>
</dbReference>
<keyword evidence="12 15" id="KW-0238">DNA-binding</keyword>
<evidence type="ECO:0000256" key="5">
    <source>
        <dbReference type="ARBA" id="ARBA00022581"/>
    </source>
</evidence>
<evidence type="ECO:0000256" key="15">
    <source>
        <dbReference type="HAMAP-Rule" id="MF_04003"/>
    </source>
</evidence>
<comment type="subunit">
    <text evidence="15">Interacts with major capsid protein L1. Interacts with E2; this interaction inhibits E2 transcriptional activity but not the DNA replication function E2. Interacts with host HSPA8; this interaction is required for L2 nuclear translocation. Interacts with host importins KPNB2 and KPNB3. Forms a complex with importin alpha2-beta1 heterodimers via interaction with the importin alpha2 adapter. Interacts with host DYNLT1; this interaction is essential for virus intracellular transport during entry. Interacts (via C-terminus) with host retromer subunits VPS35 AND VPS29.</text>
</comment>
<keyword evidence="5 15" id="KW-0945">Host-virus interaction</keyword>
<evidence type="ECO:0000256" key="10">
    <source>
        <dbReference type="ARBA" id="ARBA00023046"/>
    </source>
</evidence>
<dbReference type="GO" id="GO:0043657">
    <property type="term" value="C:host cell"/>
    <property type="evidence" value="ECO:0007669"/>
    <property type="project" value="GOC"/>
</dbReference>
<evidence type="ECO:0000256" key="1">
    <source>
        <dbReference type="ARBA" id="ARBA00022524"/>
    </source>
</evidence>
<evidence type="ECO:0000256" key="8">
    <source>
        <dbReference type="ARBA" id="ARBA00022921"/>
    </source>
</evidence>
<dbReference type="Proteomes" id="UP000130688">
    <property type="component" value="Segment"/>
</dbReference>
<comment type="caution">
    <text evidence="15">Lacks conserved residue(s) required for the propagation of feature annotation.</text>
</comment>
<dbReference type="EMBL" id="KT272399">
    <property type="protein sequence ID" value="ALY11245.1"/>
    <property type="molecule type" value="Genomic_DNA"/>
</dbReference>
<keyword evidence="6" id="KW-1040">Host Golgi apparatus</keyword>
<keyword evidence="8 15" id="KW-0426">Late protein</keyword>
<dbReference type="Pfam" id="PF00513">
    <property type="entry name" value="Late_protein_L2"/>
    <property type="match status" value="1"/>
</dbReference>
<dbReference type="GO" id="GO:0003677">
    <property type="term" value="F:DNA binding"/>
    <property type="evidence" value="ECO:0007669"/>
    <property type="project" value="UniProtKB-UniRule"/>
</dbReference>
<feature type="region of interest" description="Disordered" evidence="16">
    <location>
        <begin position="459"/>
        <end position="511"/>
    </location>
</feature>
<evidence type="ECO:0000256" key="11">
    <source>
        <dbReference type="ARBA" id="ARBA00023120"/>
    </source>
</evidence>
<keyword evidence="10" id="KW-1039">Host endosome</keyword>
<dbReference type="GO" id="GO:0075521">
    <property type="term" value="P:microtubule-dependent intracellular transport of viral material towards nucleus"/>
    <property type="evidence" value="ECO:0007669"/>
    <property type="project" value="UniProtKB-UniRule"/>
</dbReference>
<evidence type="ECO:0000256" key="6">
    <source>
        <dbReference type="ARBA" id="ARBA00022812"/>
    </source>
</evidence>
<dbReference type="GO" id="GO:0005198">
    <property type="term" value="F:structural molecule activity"/>
    <property type="evidence" value="ECO:0007669"/>
    <property type="project" value="UniProtKB-UniRule"/>
</dbReference>
<dbReference type="InterPro" id="IPR000784">
    <property type="entry name" value="Late_L2"/>
</dbReference>
<evidence type="ECO:0000256" key="13">
    <source>
        <dbReference type="ARBA" id="ARBA00023157"/>
    </source>
</evidence>
<dbReference type="GO" id="GO:0019028">
    <property type="term" value="C:viral capsid"/>
    <property type="evidence" value="ECO:0007669"/>
    <property type="project" value="UniProtKB-UniRule"/>
</dbReference>
<proteinExistence type="inferred from homology"/>
<keyword evidence="4 15" id="KW-1048">Host nucleus</keyword>
<keyword evidence="1 15" id="KW-1163">Viral penetration into host nucleus</keyword>
<evidence type="ECO:0000256" key="7">
    <source>
        <dbReference type="ARBA" id="ARBA00022844"/>
    </source>
</evidence>
<evidence type="ECO:0000313" key="18">
    <source>
        <dbReference type="Proteomes" id="UP000130688"/>
    </source>
</evidence>
<comment type="similarity">
    <text evidence="15">Belongs to the papillomaviridae L2 protein family.</text>
</comment>
<evidence type="ECO:0000256" key="16">
    <source>
        <dbReference type="SAM" id="MobiDB-lite"/>
    </source>
</evidence>
<keyword evidence="14 15" id="KW-1160">Virus entry into host cell</keyword>
<evidence type="ECO:0000256" key="9">
    <source>
        <dbReference type="ARBA" id="ARBA00022952"/>
    </source>
</evidence>
<evidence type="ECO:0000256" key="14">
    <source>
        <dbReference type="ARBA" id="ARBA00023296"/>
    </source>
</evidence>
<feature type="compositionally biased region" description="Low complexity" evidence="16">
    <location>
        <begin position="477"/>
        <end position="492"/>
    </location>
</feature>
<keyword evidence="2 15" id="KW-0597">Phosphoprotein</keyword>
<keyword evidence="11 15" id="KW-1176">Cytoplasmic inwards viral transport</keyword>
<reference evidence="17 18" key="1">
    <citation type="journal article" date="2016" name="Vet. Microbiol.">
        <title>Genomic characterisation of canine papillomavirus type 17, a possible rare cause of canine oral squamous cell carcinoma.</title>
        <authorList>
            <person name="Munday J.S."/>
            <person name="Dunowska M."/>
            <person name="Laurie R.E."/>
            <person name="Hills S."/>
        </authorList>
    </citation>
    <scope>NUCLEOTIDE SEQUENCE [LARGE SCALE GENOMIC DNA]</scope>
    <source>
        <strain evidence="17">OralSCCPV</strain>
    </source>
</reference>
<protein>
    <recommendedName>
        <fullName evidence="15">Minor capsid protein L2</fullName>
    </recommendedName>
</protein>
<keyword evidence="13 15" id="KW-1015">Disulfide bond</keyword>
<gene>
    <name evidence="15" type="primary">L2</name>
</gene>
<dbReference type="GO" id="GO:0075732">
    <property type="term" value="P:viral penetration into host nucleus"/>
    <property type="evidence" value="ECO:0007669"/>
    <property type="project" value="UniProtKB-KW"/>
</dbReference>
<comment type="function">
    <text evidence="15">Minor protein of the capsid that localizes along the inner surface of the virion, within the central cavities beneath the L1 pentamers. Plays a role in capsid stabilization through interaction with the major capsid protein L1. Once the virion enters the host cell, L2 escorts the genomic DNA into the nucleus by promoting escape from the endosomal compartments and traffic through the host Golgi network. Mechanistically, the C-terminus of L2 possesses a cell-penetrating peptide that protudes from the host endosome, interacts with host cytoplasmic retromer cargo and thereby mediates the capsid delivery to the host trans-Golgi network. Plays a role through its interaction with host dynein in the intracellular microtubule-dependent transport of viral capsid toward the nucleus. Mediates the viral genome import into the nucleus through binding to host importins. Once within the nucleus, L2 localizes viral genomes to host PML bodies in order to activate early gene expression for establishment of infection. Later on, promotes late gene expression by interacting with the viral E2 protein and by inhibiting its transcriptional activation functions. During virion assembly, encapsidates the genome by direct interaction with the viral DNA.</text>
</comment>
<feature type="disulfide bond" evidence="15">
    <location>
        <begin position="22"/>
        <end position="28"/>
    </location>
</feature>
<evidence type="ECO:0000313" key="17">
    <source>
        <dbReference type="EMBL" id="ALY11245.1"/>
    </source>
</evidence>